<dbReference type="EMBL" id="BNAF01000005">
    <property type="protein sequence ID" value="GHE32917.1"/>
    <property type="molecule type" value="Genomic_DNA"/>
</dbReference>
<organism evidence="6 7">
    <name type="scientific">Sphingobacterium griseoflavum</name>
    <dbReference type="NCBI Taxonomy" id="1474952"/>
    <lineage>
        <taxon>Bacteria</taxon>
        <taxon>Pseudomonadati</taxon>
        <taxon>Bacteroidota</taxon>
        <taxon>Sphingobacteriia</taxon>
        <taxon>Sphingobacteriales</taxon>
        <taxon>Sphingobacteriaceae</taxon>
        <taxon>Sphingobacterium</taxon>
    </lineage>
</organism>
<accession>A0ABQ3HYH7</accession>
<dbReference type="PROSITE" id="PS00460">
    <property type="entry name" value="GLUTATHIONE_PEROXID_1"/>
    <property type="match status" value="1"/>
</dbReference>
<evidence type="ECO:0000313" key="6">
    <source>
        <dbReference type="EMBL" id="GHE32917.1"/>
    </source>
</evidence>
<dbReference type="PANTHER" id="PTHR11592:SF78">
    <property type="entry name" value="GLUTATHIONE PEROXIDASE"/>
    <property type="match status" value="1"/>
</dbReference>
<proteinExistence type="inferred from homology"/>
<reference evidence="7" key="1">
    <citation type="journal article" date="2019" name="Int. J. Syst. Evol. Microbiol.">
        <title>The Global Catalogue of Microorganisms (GCM) 10K type strain sequencing project: providing services to taxonomists for standard genome sequencing and annotation.</title>
        <authorList>
            <consortium name="The Broad Institute Genomics Platform"/>
            <consortium name="The Broad Institute Genome Sequencing Center for Infectious Disease"/>
            <person name="Wu L."/>
            <person name="Ma J."/>
        </authorList>
    </citation>
    <scope>NUCLEOTIDE SEQUENCE [LARGE SCALE GENOMIC DNA]</scope>
    <source>
        <strain evidence="7">CGMCC 1.12966</strain>
    </source>
</reference>
<dbReference type="CDD" id="cd00340">
    <property type="entry name" value="GSH_Peroxidase"/>
    <property type="match status" value="1"/>
</dbReference>
<evidence type="ECO:0000256" key="4">
    <source>
        <dbReference type="RuleBase" id="RU000499"/>
    </source>
</evidence>
<keyword evidence="7" id="KW-1185">Reference proteome</keyword>
<dbReference type="InterPro" id="IPR036249">
    <property type="entry name" value="Thioredoxin-like_sf"/>
</dbReference>
<keyword evidence="2 4" id="KW-0575">Peroxidase</keyword>
<name>A0ABQ3HYH7_9SPHI</name>
<gene>
    <name evidence="6" type="primary">gpo</name>
    <name evidence="6" type="ORF">GCM10017764_14900</name>
</gene>
<dbReference type="InterPro" id="IPR013766">
    <property type="entry name" value="Thioredoxin_domain"/>
</dbReference>
<dbReference type="InterPro" id="IPR029759">
    <property type="entry name" value="GPX_AS"/>
</dbReference>
<protein>
    <recommendedName>
        <fullName evidence="4">Glutathione peroxidase</fullName>
    </recommendedName>
</protein>
<dbReference type="PROSITE" id="PS51355">
    <property type="entry name" value="GLUTATHIONE_PEROXID_3"/>
    <property type="match status" value="1"/>
</dbReference>
<evidence type="ECO:0000256" key="3">
    <source>
        <dbReference type="ARBA" id="ARBA00023002"/>
    </source>
</evidence>
<dbReference type="GO" id="GO:0004601">
    <property type="term" value="F:peroxidase activity"/>
    <property type="evidence" value="ECO:0007669"/>
    <property type="project" value="UniProtKB-KW"/>
</dbReference>
<sequence>MSTSETSPIYDLSARTPAGKELSMIDFKGKVLLVVNTATRCGLAPQFDGLERLHQLYKDQGLVILGFPCDQFAGQEPERNEDMEQFCKVNHGVTFQLTEKCDVNGAHTHPIFAYLKKELGGLFGRRIKWNFTKFVVDRQGRPVKRFAPISKPEAMESLIQKLLANR</sequence>
<comment type="caution">
    <text evidence="6">The sequence shown here is derived from an EMBL/GenBank/DDBJ whole genome shotgun (WGS) entry which is preliminary data.</text>
</comment>
<evidence type="ECO:0000256" key="1">
    <source>
        <dbReference type="ARBA" id="ARBA00006926"/>
    </source>
</evidence>
<dbReference type="Proteomes" id="UP000620550">
    <property type="component" value="Unassembled WGS sequence"/>
</dbReference>
<evidence type="ECO:0000256" key="2">
    <source>
        <dbReference type="ARBA" id="ARBA00022559"/>
    </source>
</evidence>
<evidence type="ECO:0000259" key="5">
    <source>
        <dbReference type="PROSITE" id="PS51352"/>
    </source>
</evidence>
<keyword evidence="3 4" id="KW-0560">Oxidoreductase</keyword>
<dbReference type="PRINTS" id="PR01011">
    <property type="entry name" value="GLUTPROXDASE"/>
</dbReference>
<evidence type="ECO:0000313" key="7">
    <source>
        <dbReference type="Proteomes" id="UP000620550"/>
    </source>
</evidence>
<feature type="domain" description="Thioredoxin" evidence="5">
    <location>
        <begin position="3"/>
        <end position="164"/>
    </location>
</feature>
<dbReference type="RefSeq" id="WP_189626023.1">
    <property type="nucleotide sequence ID" value="NZ_BNAF01000005.1"/>
</dbReference>
<dbReference type="PIRSF" id="PIRSF000303">
    <property type="entry name" value="Glutathion_perox"/>
    <property type="match status" value="1"/>
</dbReference>
<comment type="similarity">
    <text evidence="1 4">Belongs to the glutathione peroxidase family.</text>
</comment>
<dbReference type="PROSITE" id="PS51352">
    <property type="entry name" value="THIOREDOXIN_2"/>
    <property type="match status" value="1"/>
</dbReference>
<dbReference type="PANTHER" id="PTHR11592">
    <property type="entry name" value="GLUTATHIONE PEROXIDASE"/>
    <property type="match status" value="1"/>
</dbReference>
<dbReference type="Gene3D" id="3.40.30.10">
    <property type="entry name" value="Glutaredoxin"/>
    <property type="match status" value="1"/>
</dbReference>
<dbReference type="InterPro" id="IPR000889">
    <property type="entry name" value="Glutathione_peroxidase"/>
</dbReference>
<dbReference type="SUPFAM" id="SSF52833">
    <property type="entry name" value="Thioredoxin-like"/>
    <property type="match status" value="1"/>
</dbReference>
<dbReference type="Pfam" id="PF00255">
    <property type="entry name" value="GSHPx"/>
    <property type="match status" value="1"/>
</dbReference>